<reference evidence="1" key="1">
    <citation type="submission" date="2024-05" db="EMBL/GenBank/DDBJ databases">
        <title>Isolation and characterization of the new Streptomyces phages Kamino, Geonosis, Abafar and Scarif infecting a broad range of host species.</title>
        <authorList>
            <person name="Rackow B."/>
            <person name="Rolland C."/>
            <person name="Mohnen I."/>
            <person name="Wittmann J."/>
            <person name="Muesken M."/>
            <person name="Overmann J."/>
            <person name="Frunzke J."/>
        </authorList>
    </citation>
    <scope>NUCLEOTIDE SEQUENCE</scope>
</reference>
<protein>
    <recommendedName>
        <fullName evidence="2">Tail assembly chaperone</fullName>
    </recommendedName>
</protein>
<dbReference type="EMBL" id="PP750866">
    <property type="protein sequence ID" value="XBM95006.1"/>
    <property type="molecule type" value="Genomic_DNA"/>
</dbReference>
<evidence type="ECO:0008006" key="2">
    <source>
        <dbReference type="Google" id="ProtNLM"/>
    </source>
</evidence>
<accession>A0AAU7GWT7</accession>
<gene>
    <name evidence="1" type="ORF">Geonosis_00041</name>
</gene>
<organism evidence="1">
    <name type="scientific">Streptomyces phage Geonosis</name>
    <dbReference type="NCBI Taxonomy" id="3158856"/>
    <lineage>
        <taxon>Viruses</taxon>
        <taxon>Duplodnaviria</taxon>
        <taxon>Heunggongvirae</taxon>
        <taxon>Uroviricota</taxon>
        <taxon>Caudoviricetes</taxon>
    </lineage>
</organism>
<evidence type="ECO:0000313" key="1">
    <source>
        <dbReference type="EMBL" id="XBM95006.1"/>
    </source>
</evidence>
<name>A0AAU7GWT7_9CAUD</name>
<proteinExistence type="predicted"/>
<sequence>MAKTDEFDSAGSYVAIKDLLGELVLFTPTEYVEEVKTDFGDKDAVMANLVVLTAEGGPAEYDDQMIFQGSLIGKLKRKIPSGRKLLGVLAKGEAKKGQNAPYDLTPPTDEQKQMARDYLAGRDVAAATESTPADVDPFAVKA</sequence>